<dbReference type="EMBL" id="AP021875">
    <property type="protein sequence ID" value="BBO76833.1"/>
    <property type="molecule type" value="Genomic_DNA"/>
</dbReference>
<sequence length="84" mass="8951">MSAAELNSMEAASTVDARGSACPGPLLEAKKGIGKVKVGEVLEIYSNDAGTRTDIPAWAKKVGHEYLGVVEADGYDKHFICRKK</sequence>
<dbReference type="Proteomes" id="UP000427769">
    <property type="component" value="Chromosome"/>
</dbReference>
<feature type="domain" description="UPF0033" evidence="3">
    <location>
        <begin position="15"/>
        <end position="39"/>
    </location>
</feature>
<keyword evidence="5" id="KW-1185">Reference proteome</keyword>
<dbReference type="PROSITE" id="PS01148">
    <property type="entry name" value="UPF0033"/>
    <property type="match status" value="1"/>
</dbReference>
<dbReference type="Gene3D" id="3.30.110.40">
    <property type="entry name" value="TusA-like domain"/>
    <property type="match status" value="1"/>
</dbReference>
<dbReference type="KEGG" id="dwd:DSCW_42500"/>
<dbReference type="Pfam" id="PF01206">
    <property type="entry name" value="TusA"/>
    <property type="match status" value="1"/>
</dbReference>
<feature type="region of interest" description="Disordered" evidence="2">
    <location>
        <begin position="1"/>
        <end position="21"/>
    </location>
</feature>
<protein>
    <submittedName>
        <fullName evidence="4">Preprotein translocase subunit TatB</fullName>
    </submittedName>
</protein>
<evidence type="ECO:0000256" key="2">
    <source>
        <dbReference type="SAM" id="MobiDB-lite"/>
    </source>
</evidence>
<dbReference type="CDD" id="cd00291">
    <property type="entry name" value="SirA_YedF_YeeD"/>
    <property type="match status" value="1"/>
</dbReference>
<name>A0A5K7ZAK9_9BACT</name>
<evidence type="ECO:0000313" key="4">
    <source>
        <dbReference type="EMBL" id="BBO76833.1"/>
    </source>
</evidence>
<dbReference type="PANTHER" id="PTHR33279">
    <property type="entry name" value="SULFUR CARRIER PROTEIN YEDF-RELATED"/>
    <property type="match status" value="1"/>
</dbReference>
<dbReference type="PANTHER" id="PTHR33279:SF6">
    <property type="entry name" value="SULFUR CARRIER PROTEIN YEDF-RELATED"/>
    <property type="match status" value="1"/>
</dbReference>
<accession>A0A5K7ZAK9</accession>
<evidence type="ECO:0000256" key="1">
    <source>
        <dbReference type="ARBA" id="ARBA00008984"/>
    </source>
</evidence>
<gene>
    <name evidence="4" type="ORF">DSCW_42500</name>
</gene>
<evidence type="ECO:0000313" key="5">
    <source>
        <dbReference type="Proteomes" id="UP000427769"/>
    </source>
</evidence>
<dbReference type="SUPFAM" id="SSF64307">
    <property type="entry name" value="SirA-like"/>
    <property type="match status" value="1"/>
</dbReference>
<proteinExistence type="inferred from homology"/>
<evidence type="ECO:0000259" key="3">
    <source>
        <dbReference type="PROSITE" id="PS01148"/>
    </source>
</evidence>
<dbReference type="InterPro" id="IPR036868">
    <property type="entry name" value="TusA-like_sf"/>
</dbReference>
<dbReference type="InterPro" id="IPR001455">
    <property type="entry name" value="TusA-like"/>
</dbReference>
<comment type="similarity">
    <text evidence="1">Belongs to the sulfur carrier protein TusA family.</text>
</comment>
<dbReference type="AlphaFoldDB" id="A0A5K7ZAK9"/>
<dbReference type="RefSeq" id="WP_155305638.1">
    <property type="nucleotide sequence ID" value="NZ_AP021875.1"/>
</dbReference>
<reference evidence="4 5" key="1">
    <citation type="submission" date="2019-11" db="EMBL/GenBank/DDBJ databases">
        <title>Comparative genomics of hydrocarbon-degrading Desulfosarcina strains.</title>
        <authorList>
            <person name="Watanabe M."/>
            <person name="Kojima H."/>
            <person name="Fukui M."/>
        </authorList>
    </citation>
    <scope>NUCLEOTIDE SEQUENCE [LARGE SCALE GENOMIC DNA]</scope>
    <source>
        <strain evidence="4 5">PP31</strain>
    </source>
</reference>
<organism evidence="4 5">
    <name type="scientific">Desulfosarcina widdelii</name>
    <dbReference type="NCBI Taxonomy" id="947919"/>
    <lineage>
        <taxon>Bacteria</taxon>
        <taxon>Pseudomonadati</taxon>
        <taxon>Thermodesulfobacteriota</taxon>
        <taxon>Desulfobacteria</taxon>
        <taxon>Desulfobacterales</taxon>
        <taxon>Desulfosarcinaceae</taxon>
        <taxon>Desulfosarcina</taxon>
    </lineage>
</organism>
<dbReference type="OrthoDB" id="5325383at2"/>